<protein>
    <submittedName>
        <fullName evidence="4">SMP-30/gluconolactonase/LRE family protein</fullName>
    </submittedName>
</protein>
<sequence length="307" mass="33277">MTMYAAPPSVTAEIHTEVPQALRIRDRGSEWLYGRPGPTPDCFLEGPSFDRDGTLWLTDIVFGRLFKVSPAGEWSVAAEYEGEPNGLAFHRDGWAAITDQKLGLLRFDPASGKISPLLPRARREAFRGINDCTFAMNGDLYFTDQGQTGLHDPAGRAYRLRAGASQADALVSNVPSPNGLVLTPDGHTLYVAATRDNAIWRVPITEDGGVIRVGRFIAMSGGLAGPDGMALDAKGNLVVAHAGMGTVWIFSRLGEPLLRIRSPRGLGTTNVCFGGPENRDIFITESETGTVLRHRWEHPGQALFAHV</sequence>
<dbReference type="PANTHER" id="PTHR47572:SF5">
    <property type="entry name" value="BLR2277 PROTEIN"/>
    <property type="match status" value="1"/>
</dbReference>
<evidence type="ECO:0000313" key="4">
    <source>
        <dbReference type="EMBL" id="MBR0648175.1"/>
    </source>
</evidence>
<dbReference type="InterPro" id="IPR005511">
    <property type="entry name" value="SMP-30"/>
</dbReference>
<evidence type="ECO:0000313" key="5">
    <source>
        <dbReference type="Proteomes" id="UP000698752"/>
    </source>
</evidence>
<reference evidence="5" key="1">
    <citation type="journal article" date="2021" name="Syst. Appl. Microbiol.">
        <title>Roseomonas hellenica sp. nov., isolated from roots of wild-growing Alkanna tinctoria.</title>
        <authorList>
            <person name="Rat A."/>
            <person name="Naranjo H.D."/>
            <person name="Lebbe L."/>
            <person name="Cnockaert M."/>
            <person name="Krigas N."/>
            <person name="Grigoriadou K."/>
            <person name="Maloupa E."/>
            <person name="Willems A."/>
        </authorList>
    </citation>
    <scope>NUCLEOTIDE SEQUENCE [LARGE SCALE GENOMIC DNA]</scope>
    <source>
        <strain evidence="5">LMG 31159</strain>
    </source>
</reference>
<dbReference type="SUPFAM" id="SSF63829">
    <property type="entry name" value="Calcium-dependent phosphotriesterase"/>
    <property type="match status" value="1"/>
</dbReference>
<accession>A0ABS5EAX8</accession>
<dbReference type="Pfam" id="PF08450">
    <property type="entry name" value="SGL"/>
    <property type="match status" value="1"/>
</dbReference>
<dbReference type="InterPro" id="IPR011042">
    <property type="entry name" value="6-blade_b-propeller_TolB-like"/>
</dbReference>
<dbReference type="Proteomes" id="UP000698752">
    <property type="component" value="Unassembled WGS sequence"/>
</dbReference>
<evidence type="ECO:0000256" key="2">
    <source>
        <dbReference type="PROSITE-ProRule" id="PRU00504"/>
    </source>
</evidence>
<dbReference type="InterPro" id="IPR013658">
    <property type="entry name" value="SGL"/>
</dbReference>
<dbReference type="InterPro" id="IPR001258">
    <property type="entry name" value="NHL_repeat"/>
</dbReference>
<dbReference type="InterPro" id="IPR051262">
    <property type="entry name" value="SMP-30/CGR1_Lactonase"/>
</dbReference>
<comment type="caution">
    <text evidence="4">The sequence shown here is derived from an EMBL/GenBank/DDBJ whole genome shotgun (WGS) entry which is preliminary data.</text>
</comment>
<dbReference type="PANTHER" id="PTHR47572">
    <property type="entry name" value="LIPOPROTEIN-RELATED"/>
    <property type="match status" value="1"/>
</dbReference>
<proteinExistence type="predicted"/>
<evidence type="ECO:0000256" key="1">
    <source>
        <dbReference type="ARBA" id="ARBA00022737"/>
    </source>
</evidence>
<feature type="repeat" description="NHL" evidence="2">
    <location>
        <begin position="210"/>
        <end position="253"/>
    </location>
</feature>
<gene>
    <name evidence="4" type="ORF">GXW78_00745</name>
</gene>
<keyword evidence="1" id="KW-0677">Repeat</keyword>
<evidence type="ECO:0000259" key="3">
    <source>
        <dbReference type="Pfam" id="PF08450"/>
    </source>
</evidence>
<dbReference type="EMBL" id="JAAEDI010000001">
    <property type="protein sequence ID" value="MBR0648175.1"/>
    <property type="molecule type" value="Genomic_DNA"/>
</dbReference>
<keyword evidence="5" id="KW-1185">Reference proteome</keyword>
<dbReference type="PRINTS" id="PR01790">
    <property type="entry name" value="SMP30FAMILY"/>
</dbReference>
<name>A0ABS5EAX8_9PROT</name>
<organism evidence="4 5">
    <name type="scientific">Neoroseomonas terrae</name>
    <dbReference type="NCBI Taxonomy" id="424799"/>
    <lineage>
        <taxon>Bacteria</taxon>
        <taxon>Pseudomonadati</taxon>
        <taxon>Pseudomonadota</taxon>
        <taxon>Alphaproteobacteria</taxon>
        <taxon>Acetobacterales</taxon>
        <taxon>Acetobacteraceae</taxon>
        <taxon>Neoroseomonas</taxon>
    </lineage>
</organism>
<dbReference type="RefSeq" id="WP_211865160.1">
    <property type="nucleotide sequence ID" value="NZ_JAAEDI010000001.1"/>
</dbReference>
<feature type="domain" description="SMP-30/Gluconolactonase/LRE-like region" evidence="3">
    <location>
        <begin position="45"/>
        <end position="285"/>
    </location>
</feature>
<dbReference type="Gene3D" id="2.120.10.30">
    <property type="entry name" value="TolB, C-terminal domain"/>
    <property type="match status" value="1"/>
</dbReference>
<dbReference type="PROSITE" id="PS51125">
    <property type="entry name" value="NHL"/>
    <property type="match status" value="1"/>
</dbReference>